<keyword evidence="3" id="KW-1185">Reference proteome</keyword>
<protein>
    <recommendedName>
        <fullName evidence="1">PH domain-containing protein</fullName>
    </recommendedName>
</protein>
<dbReference type="GeneID" id="33565928"/>
<gene>
    <name evidence="2" type="ORF">BCR41DRAFT_353152</name>
</gene>
<dbReference type="EMBL" id="MCFF01000017">
    <property type="protein sequence ID" value="ORZ16772.1"/>
    <property type="molecule type" value="Genomic_DNA"/>
</dbReference>
<name>A0A1Y2GNM2_9FUNG</name>
<evidence type="ECO:0000313" key="2">
    <source>
        <dbReference type="EMBL" id="ORZ16772.1"/>
    </source>
</evidence>
<dbReference type="AlphaFoldDB" id="A0A1Y2GNM2"/>
<dbReference type="InterPro" id="IPR029071">
    <property type="entry name" value="Ubiquitin-like_domsf"/>
</dbReference>
<dbReference type="PANTHER" id="PTHR38700:SF1">
    <property type="entry name" value="PH DOMAIN-CONTAINING PROTEIN"/>
    <property type="match status" value="1"/>
</dbReference>
<proteinExistence type="predicted"/>
<dbReference type="InterPro" id="IPR001849">
    <property type="entry name" value="PH_domain"/>
</dbReference>
<dbReference type="Gene3D" id="2.30.29.30">
    <property type="entry name" value="Pleckstrin-homology domain (PH domain)/Phosphotyrosine-binding domain (PTB)"/>
    <property type="match status" value="1"/>
</dbReference>
<accession>A0A1Y2GNM2</accession>
<dbReference type="RefSeq" id="XP_021881707.1">
    <property type="nucleotide sequence ID" value="XM_022024084.1"/>
</dbReference>
<feature type="domain" description="PH" evidence="1">
    <location>
        <begin position="83"/>
        <end position="191"/>
    </location>
</feature>
<dbReference type="InParanoid" id="A0A1Y2GNM2"/>
<organism evidence="2 3">
    <name type="scientific">Lobosporangium transversale</name>
    <dbReference type="NCBI Taxonomy" id="64571"/>
    <lineage>
        <taxon>Eukaryota</taxon>
        <taxon>Fungi</taxon>
        <taxon>Fungi incertae sedis</taxon>
        <taxon>Mucoromycota</taxon>
        <taxon>Mortierellomycotina</taxon>
        <taxon>Mortierellomycetes</taxon>
        <taxon>Mortierellales</taxon>
        <taxon>Mortierellaceae</taxon>
        <taxon>Lobosporangium</taxon>
    </lineage>
</organism>
<evidence type="ECO:0000259" key="1">
    <source>
        <dbReference type="PROSITE" id="PS50003"/>
    </source>
</evidence>
<evidence type="ECO:0000313" key="3">
    <source>
        <dbReference type="Proteomes" id="UP000193648"/>
    </source>
</evidence>
<dbReference type="SUPFAM" id="SSF54236">
    <property type="entry name" value="Ubiquitin-like"/>
    <property type="match status" value="1"/>
</dbReference>
<dbReference type="SUPFAM" id="SSF50729">
    <property type="entry name" value="PH domain-like"/>
    <property type="match status" value="1"/>
</dbReference>
<comment type="caution">
    <text evidence="2">The sequence shown here is derived from an EMBL/GenBank/DDBJ whole genome shotgun (WGS) entry which is preliminary data.</text>
</comment>
<dbReference type="InterPro" id="IPR011993">
    <property type="entry name" value="PH-like_dom_sf"/>
</dbReference>
<dbReference type="OrthoDB" id="43122at2759"/>
<dbReference type="Pfam" id="PF00169">
    <property type="entry name" value="PH"/>
    <property type="match status" value="1"/>
</dbReference>
<dbReference type="PROSITE" id="PS50003">
    <property type="entry name" value="PH_DOMAIN"/>
    <property type="match status" value="1"/>
</dbReference>
<dbReference type="STRING" id="64571.A0A1Y2GNM2"/>
<dbReference type="PANTHER" id="PTHR38700">
    <property type="entry name" value="YALI0E22418P"/>
    <property type="match status" value="1"/>
</dbReference>
<dbReference type="Proteomes" id="UP000193648">
    <property type="component" value="Unassembled WGS sequence"/>
</dbReference>
<sequence>MLEQRGSFGERGDPRHHDRWTIFEYSKEFMIERPLRDFEVVLDIMKVWETDKDNKFICKSFPARDELTAKEVLRLVGPGQESFVRPHGWVHLETKKNKWVKRYLHITDTAVYHSKDNKFNGESMLCMLRNFDVYAVQVPRKKAPTKFGFALKSSDSIHMFETPEDDYIHYICTESGESLREWLVGLRAAKGIFMYHANPEMVREGQKHAVELMSSGNQDGSMRGNLTEEQVSMAEAKLAGLGLSLNGNLSNRLR</sequence>
<reference evidence="2 3" key="1">
    <citation type="submission" date="2016-07" db="EMBL/GenBank/DDBJ databases">
        <title>Pervasive Adenine N6-methylation of Active Genes in Fungi.</title>
        <authorList>
            <consortium name="DOE Joint Genome Institute"/>
            <person name="Mondo S.J."/>
            <person name="Dannebaum R.O."/>
            <person name="Kuo R.C."/>
            <person name="Labutti K."/>
            <person name="Haridas S."/>
            <person name="Kuo A."/>
            <person name="Salamov A."/>
            <person name="Ahrendt S.R."/>
            <person name="Lipzen A."/>
            <person name="Sullivan W."/>
            <person name="Andreopoulos W.B."/>
            <person name="Clum A."/>
            <person name="Lindquist E."/>
            <person name="Daum C."/>
            <person name="Ramamoorthy G.K."/>
            <person name="Gryganskyi A."/>
            <person name="Culley D."/>
            <person name="Magnuson J.K."/>
            <person name="James T.Y."/>
            <person name="O'Malley M.A."/>
            <person name="Stajich J.E."/>
            <person name="Spatafora J.W."/>
            <person name="Visel A."/>
            <person name="Grigoriev I.V."/>
        </authorList>
    </citation>
    <scope>NUCLEOTIDE SEQUENCE [LARGE SCALE GENOMIC DNA]</scope>
    <source>
        <strain evidence="2 3">NRRL 3116</strain>
    </source>
</reference>